<feature type="domain" description="Peptidase M24 C-terminal" evidence="7">
    <location>
        <begin position="249"/>
        <end position="311"/>
    </location>
</feature>
<dbReference type="InterPro" id="IPR000994">
    <property type="entry name" value="Pept_M24"/>
</dbReference>
<comment type="caution">
    <text evidence="8">The sequence shown here is derived from an EMBL/GenBank/DDBJ whole genome shotgun (WGS) entry which is preliminary data.</text>
</comment>
<dbReference type="FunFam" id="3.90.230.10:FF:000007">
    <property type="entry name" value="Xaa-Pro aminopeptidase P"/>
    <property type="match status" value="1"/>
</dbReference>
<dbReference type="GO" id="GO:0046872">
    <property type="term" value="F:metal ion binding"/>
    <property type="evidence" value="ECO:0007669"/>
    <property type="project" value="UniProtKB-KW"/>
</dbReference>
<evidence type="ECO:0000256" key="4">
    <source>
        <dbReference type="ARBA" id="ARBA00022801"/>
    </source>
</evidence>
<protein>
    <recommendedName>
        <fullName evidence="10">Peptidase M24 domain-containing protein</fullName>
    </recommendedName>
</protein>
<dbReference type="InterPro" id="IPR036005">
    <property type="entry name" value="Creatinase/aminopeptidase-like"/>
</dbReference>
<accession>A0AAW1D4C9</accession>
<dbReference type="GO" id="GO:0005737">
    <property type="term" value="C:cytoplasm"/>
    <property type="evidence" value="ECO:0007669"/>
    <property type="project" value="UniProtKB-ARBA"/>
</dbReference>
<sequence>MVPKDRLKTGESPLINMKAVKNEIEVEGARKAHIRDSVALCALFKKMEEEIPNGIQWDELKVAEVLDQFRKDYGENLYRGPSFKTIAAFGAHAALPHYVSSPDTNIAVDTSAAMTLDSGGQYLDGTIDTTRVLHFGNPTNFEIDIYTSLLQGVIDLADTVFPAAVPVSSLEILIRRPLFKLGLTFTHGITHGTGIFSNVHEDFNRTYFENFIGSQEPGYYLKDKLGMRLENLVVVVKAPVQNEANPAPLLTFSPLTLVPYELKLTNVSKLDFREISWLNNYHATVLEVVGNEMIKKGYQELYKWLEVKTKSVKKVCE</sequence>
<dbReference type="Gene3D" id="3.90.230.10">
    <property type="entry name" value="Creatinase/methionine aminopeptidase superfamily"/>
    <property type="match status" value="1"/>
</dbReference>
<evidence type="ECO:0000256" key="2">
    <source>
        <dbReference type="ARBA" id="ARBA00008766"/>
    </source>
</evidence>
<dbReference type="PANTHER" id="PTHR43763:SF6">
    <property type="entry name" value="XAA-PRO AMINOPEPTIDASE 1"/>
    <property type="match status" value="1"/>
</dbReference>
<dbReference type="SUPFAM" id="SSF55920">
    <property type="entry name" value="Creatinase/aminopeptidase"/>
    <property type="match status" value="1"/>
</dbReference>
<comment type="similarity">
    <text evidence="2">Belongs to the peptidase M24B family.</text>
</comment>
<evidence type="ECO:0000256" key="1">
    <source>
        <dbReference type="ARBA" id="ARBA00001936"/>
    </source>
</evidence>
<keyword evidence="9" id="KW-1185">Reference proteome</keyword>
<dbReference type="AlphaFoldDB" id="A0AAW1D4C9"/>
<organism evidence="8 9">
    <name type="scientific">Rhynocoris fuscipes</name>
    <dbReference type="NCBI Taxonomy" id="488301"/>
    <lineage>
        <taxon>Eukaryota</taxon>
        <taxon>Metazoa</taxon>
        <taxon>Ecdysozoa</taxon>
        <taxon>Arthropoda</taxon>
        <taxon>Hexapoda</taxon>
        <taxon>Insecta</taxon>
        <taxon>Pterygota</taxon>
        <taxon>Neoptera</taxon>
        <taxon>Paraneoptera</taxon>
        <taxon>Hemiptera</taxon>
        <taxon>Heteroptera</taxon>
        <taxon>Panheteroptera</taxon>
        <taxon>Cimicomorpha</taxon>
        <taxon>Reduviidae</taxon>
        <taxon>Harpactorinae</taxon>
        <taxon>Harpactorini</taxon>
        <taxon>Rhynocoris</taxon>
    </lineage>
</organism>
<gene>
    <name evidence="8" type="ORF">O3M35_009602</name>
</gene>
<evidence type="ECO:0000313" key="9">
    <source>
        <dbReference type="Proteomes" id="UP001461498"/>
    </source>
</evidence>
<dbReference type="Proteomes" id="UP001461498">
    <property type="component" value="Unassembled WGS sequence"/>
</dbReference>
<dbReference type="EMBL" id="JAPXFL010000006">
    <property type="protein sequence ID" value="KAK9505586.1"/>
    <property type="molecule type" value="Genomic_DNA"/>
</dbReference>
<dbReference type="Pfam" id="PF16188">
    <property type="entry name" value="Peptidase_M24_C"/>
    <property type="match status" value="1"/>
</dbReference>
<feature type="domain" description="Peptidase M24" evidence="6">
    <location>
        <begin position="28"/>
        <end position="236"/>
    </location>
</feature>
<evidence type="ECO:0000256" key="5">
    <source>
        <dbReference type="ARBA" id="ARBA00023211"/>
    </source>
</evidence>
<dbReference type="PANTHER" id="PTHR43763">
    <property type="entry name" value="XAA-PRO AMINOPEPTIDASE 1"/>
    <property type="match status" value="1"/>
</dbReference>
<evidence type="ECO:0000259" key="6">
    <source>
        <dbReference type="Pfam" id="PF00557"/>
    </source>
</evidence>
<proteinExistence type="inferred from homology"/>
<comment type="cofactor">
    <cofactor evidence="1">
        <name>Mn(2+)</name>
        <dbReference type="ChEBI" id="CHEBI:29035"/>
    </cofactor>
</comment>
<evidence type="ECO:0000256" key="3">
    <source>
        <dbReference type="ARBA" id="ARBA00022723"/>
    </source>
</evidence>
<dbReference type="InterPro" id="IPR050422">
    <property type="entry name" value="X-Pro_aminopeptidase_P"/>
</dbReference>
<dbReference type="Pfam" id="PF00557">
    <property type="entry name" value="Peptidase_M24"/>
    <property type="match status" value="1"/>
</dbReference>
<dbReference type="InterPro" id="IPR032416">
    <property type="entry name" value="Peptidase_M24_C"/>
</dbReference>
<keyword evidence="4" id="KW-0378">Hydrolase</keyword>
<evidence type="ECO:0000313" key="8">
    <source>
        <dbReference type="EMBL" id="KAK9505586.1"/>
    </source>
</evidence>
<keyword evidence="5" id="KW-0464">Manganese</keyword>
<evidence type="ECO:0008006" key="10">
    <source>
        <dbReference type="Google" id="ProtNLM"/>
    </source>
</evidence>
<evidence type="ECO:0000259" key="7">
    <source>
        <dbReference type="Pfam" id="PF16188"/>
    </source>
</evidence>
<dbReference type="GO" id="GO:0016787">
    <property type="term" value="F:hydrolase activity"/>
    <property type="evidence" value="ECO:0007669"/>
    <property type="project" value="UniProtKB-KW"/>
</dbReference>
<reference evidence="8 9" key="1">
    <citation type="submission" date="2022-12" db="EMBL/GenBank/DDBJ databases">
        <title>Chromosome-level genome assembly of true bugs.</title>
        <authorList>
            <person name="Ma L."/>
            <person name="Li H."/>
        </authorList>
    </citation>
    <scope>NUCLEOTIDE SEQUENCE [LARGE SCALE GENOMIC DNA]</scope>
    <source>
        <strain evidence="8">Lab_2022b</strain>
    </source>
</reference>
<keyword evidence="3" id="KW-0479">Metal-binding</keyword>
<name>A0AAW1D4C9_9HEMI</name>